<dbReference type="Proteomes" id="UP000588068">
    <property type="component" value="Unassembled WGS sequence"/>
</dbReference>
<feature type="compositionally biased region" description="Basic and acidic residues" evidence="5">
    <location>
        <begin position="167"/>
        <end position="211"/>
    </location>
</feature>
<dbReference type="Gene3D" id="1.10.760.10">
    <property type="entry name" value="Cytochrome c-like domain"/>
    <property type="match status" value="1"/>
</dbReference>
<dbReference type="InterPro" id="IPR009056">
    <property type="entry name" value="Cyt_c-like_dom"/>
</dbReference>
<protein>
    <submittedName>
        <fullName evidence="7">Mono/diheme cytochrome c family protein/ketosteroid isomerase-like protein</fullName>
    </submittedName>
</protein>
<dbReference type="Pfam" id="PF13442">
    <property type="entry name" value="Cytochrome_CBB3"/>
    <property type="match status" value="1"/>
</dbReference>
<dbReference type="EMBL" id="JACHHZ010000004">
    <property type="protein sequence ID" value="MBB6094962.1"/>
    <property type="molecule type" value="Genomic_DNA"/>
</dbReference>
<dbReference type="GO" id="GO:0016853">
    <property type="term" value="F:isomerase activity"/>
    <property type="evidence" value="ECO:0007669"/>
    <property type="project" value="UniProtKB-KW"/>
</dbReference>
<keyword evidence="2 4" id="KW-0479">Metal-binding</keyword>
<dbReference type="RefSeq" id="WP_184334344.1">
    <property type="nucleotide sequence ID" value="NZ_JACHHZ010000004.1"/>
</dbReference>
<evidence type="ECO:0000259" key="6">
    <source>
        <dbReference type="PROSITE" id="PS51007"/>
    </source>
</evidence>
<dbReference type="AlphaFoldDB" id="A0A841HSH5"/>
<feature type="region of interest" description="Disordered" evidence="5">
    <location>
        <begin position="161"/>
        <end position="227"/>
    </location>
</feature>
<reference evidence="7 8" key="1">
    <citation type="submission" date="2020-08" db="EMBL/GenBank/DDBJ databases">
        <title>Genomic Encyclopedia of Type Strains, Phase IV (KMG-IV): sequencing the most valuable type-strain genomes for metagenomic binning, comparative biology and taxonomic classification.</title>
        <authorList>
            <person name="Goeker M."/>
        </authorList>
    </citation>
    <scope>NUCLEOTIDE SEQUENCE [LARGE SCALE GENOMIC DNA]</scope>
    <source>
        <strain evidence="7 8">DSM 26723</strain>
    </source>
</reference>
<dbReference type="InterPro" id="IPR037401">
    <property type="entry name" value="SnoaL-like"/>
</dbReference>
<dbReference type="InterPro" id="IPR032710">
    <property type="entry name" value="NTF2-like_dom_sf"/>
</dbReference>
<name>A0A841HSH5_9GAMM</name>
<evidence type="ECO:0000256" key="1">
    <source>
        <dbReference type="ARBA" id="ARBA00022617"/>
    </source>
</evidence>
<dbReference type="GO" id="GO:0020037">
    <property type="term" value="F:heme binding"/>
    <property type="evidence" value="ECO:0007669"/>
    <property type="project" value="InterPro"/>
</dbReference>
<keyword evidence="7" id="KW-0413">Isomerase</keyword>
<keyword evidence="1 4" id="KW-0349">Heme</keyword>
<evidence type="ECO:0000256" key="3">
    <source>
        <dbReference type="ARBA" id="ARBA00023004"/>
    </source>
</evidence>
<dbReference type="SUPFAM" id="SSF54427">
    <property type="entry name" value="NTF2-like"/>
    <property type="match status" value="1"/>
</dbReference>
<keyword evidence="3 4" id="KW-0408">Iron</keyword>
<dbReference type="PROSITE" id="PS51007">
    <property type="entry name" value="CYTC"/>
    <property type="match status" value="1"/>
</dbReference>
<dbReference type="GO" id="GO:0009055">
    <property type="term" value="F:electron transfer activity"/>
    <property type="evidence" value="ECO:0007669"/>
    <property type="project" value="InterPro"/>
</dbReference>
<organism evidence="7 8">
    <name type="scientific">Povalibacter uvarum</name>
    <dbReference type="NCBI Taxonomy" id="732238"/>
    <lineage>
        <taxon>Bacteria</taxon>
        <taxon>Pseudomonadati</taxon>
        <taxon>Pseudomonadota</taxon>
        <taxon>Gammaproteobacteria</taxon>
        <taxon>Steroidobacterales</taxon>
        <taxon>Steroidobacteraceae</taxon>
        <taxon>Povalibacter</taxon>
    </lineage>
</organism>
<dbReference type="Pfam" id="PF13474">
    <property type="entry name" value="SnoaL_3"/>
    <property type="match status" value="1"/>
</dbReference>
<evidence type="ECO:0000256" key="5">
    <source>
        <dbReference type="SAM" id="MobiDB-lite"/>
    </source>
</evidence>
<proteinExistence type="predicted"/>
<gene>
    <name evidence="7" type="ORF">HNQ60_003849</name>
</gene>
<comment type="caution">
    <text evidence="7">The sequence shown here is derived from an EMBL/GenBank/DDBJ whole genome shotgun (WGS) entry which is preliminary data.</text>
</comment>
<evidence type="ECO:0000256" key="2">
    <source>
        <dbReference type="ARBA" id="ARBA00022723"/>
    </source>
</evidence>
<keyword evidence="8" id="KW-1185">Reference proteome</keyword>
<dbReference type="SUPFAM" id="SSF46626">
    <property type="entry name" value="Cytochrome c"/>
    <property type="match status" value="1"/>
</dbReference>
<dbReference type="InterPro" id="IPR036909">
    <property type="entry name" value="Cyt_c-like_dom_sf"/>
</dbReference>
<feature type="domain" description="Cytochrome c" evidence="6">
    <location>
        <begin position="68"/>
        <end position="153"/>
    </location>
</feature>
<dbReference type="Gene3D" id="3.10.450.50">
    <property type="match status" value="1"/>
</dbReference>
<evidence type="ECO:0000313" key="7">
    <source>
        <dbReference type="EMBL" id="MBB6094962.1"/>
    </source>
</evidence>
<dbReference type="GO" id="GO:0046872">
    <property type="term" value="F:metal ion binding"/>
    <property type="evidence" value="ECO:0007669"/>
    <property type="project" value="UniProtKB-KW"/>
</dbReference>
<evidence type="ECO:0000313" key="8">
    <source>
        <dbReference type="Proteomes" id="UP000588068"/>
    </source>
</evidence>
<accession>A0A841HSH5</accession>
<sequence>MKRIMLTVVSVLVALVAMAALIIATGIYNVAADEPHSSLVSRTLESARERSIAMRANEIEVPHLDDPARVRRGAGNYDAMCVGCHLAPGKAASELRSGLYPSPPNLTERQHLDPAEAFWVIKHGIKSTGMPAWGKSMQDPYVWDLVAFVRALPSLSAEQYATEVEASEGHSHAGGESTDDSHEEGARHDEHSAGSPEHDDKGALAHDHSDAKPATATTHAHADGTQHMHEAEAGMPVAVVIALHDALSGGHARKVEALLDPNVLILEGGNVERSRKEYAAHHMPSDLKFMQALTYKLERQSGDTVGDLAWVVSEARLTGAREGKPVDLVSTETLVLKKSSAGWKVVHIHWSSRPAAKQPV</sequence>
<evidence type="ECO:0000256" key="4">
    <source>
        <dbReference type="PROSITE-ProRule" id="PRU00433"/>
    </source>
</evidence>